<proteinExistence type="predicted"/>
<dbReference type="EMBL" id="BQNB010017091">
    <property type="protein sequence ID" value="GJT59238.1"/>
    <property type="molecule type" value="Genomic_DNA"/>
</dbReference>
<dbReference type="InterPro" id="IPR052595">
    <property type="entry name" value="LRRC69/RLP"/>
</dbReference>
<evidence type="ECO:0000313" key="2">
    <source>
        <dbReference type="Proteomes" id="UP001151760"/>
    </source>
</evidence>
<dbReference type="PANTHER" id="PTHR48057:SF28">
    <property type="entry name" value="LEUCINE-RICH REPEAT DOMAIN, L DOMAIN-LIKE PROTEIN-RELATED"/>
    <property type="match status" value="1"/>
</dbReference>
<reference evidence="1" key="2">
    <citation type="submission" date="2022-01" db="EMBL/GenBank/DDBJ databases">
        <authorList>
            <person name="Yamashiro T."/>
            <person name="Shiraishi A."/>
            <person name="Satake H."/>
            <person name="Nakayama K."/>
        </authorList>
    </citation>
    <scope>NUCLEOTIDE SEQUENCE</scope>
</reference>
<dbReference type="SUPFAM" id="SSF52058">
    <property type="entry name" value="L domain-like"/>
    <property type="match status" value="1"/>
</dbReference>
<evidence type="ECO:0000313" key="1">
    <source>
        <dbReference type="EMBL" id="GJT59238.1"/>
    </source>
</evidence>
<keyword evidence="2" id="KW-1185">Reference proteome</keyword>
<organism evidence="1 2">
    <name type="scientific">Tanacetum coccineum</name>
    <dbReference type="NCBI Taxonomy" id="301880"/>
    <lineage>
        <taxon>Eukaryota</taxon>
        <taxon>Viridiplantae</taxon>
        <taxon>Streptophyta</taxon>
        <taxon>Embryophyta</taxon>
        <taxon>Tracheophyta</taxon>
        <taxon>Spermatophyta</taxon>
        <taxon>Magnoliopsida</taxon>
        <taxon>eudicotyledons</taxon>
        <taxon>Gunneridae</taxon>
        <taxon>Pentapetalae</taxon>
        <taxon>asterids</taxon>
        <taxon>campanulids</taxon>
        <taxon>Asterales</taxon>
        <taxon>Asteraceae</taxon>
        <taxon>Asteroideae</taxon>
        <taxon>Anthemideae</taxon>
        <taxon>Anthemidinae</taxon>
        <taxon>Tanacetum</taxon>
    </lineage>
</organism>
<accession>A0ABQ5F8N7</accession>
<name>A0ABQ5F8N7_9ASTR</name>
<gene>
    <name evidence="1" type="ORF">Tco_1002771</name>
</gene>
<comment type="caution">
    <text evidence="1">The sequence shown here is derived from an EMBL/GenBank/DDBJ whole genome shotgun (WGS) entry which is preliminary data.</text>
</comment>
<dbReference type="Gene3D" id="3.80.10.10">
    <property type="entry name" value="Ribonuclease Inhibitor"/>
    <property type="match status" value="1"/>
</dbReference>
<dbReference type="InterPro" id="IPR001611">
    <property type="entry name" value="Leu-rich_rpt"/>
</dbReference>
<dbReference type="Proteomes" id="UP001151760">
    <property type="component" value="Unassembled WGS sequence"/>
</dbReference>
<dbReference type="PANTHER" id="PTHR48057">
    <property type="entry name" value="LEUCINE-RICH REPEAT SERINE/THREONINE-PROTEIN KINASE 1"/>
    <property type="match status" value="1"/>
</dbReference>
<dbReference type="InterPro" id="IPR032675">
    <property type="entry name" value="LRR_dom_sf"/>
</dbReference>
<dbReference type="Pfam" id="PF00560">
    <property type="entry name" value="LRR_1"/>
    <property type="match status" value="1"/>
</dbReference>
<sequence length="142" mass="15839">MAYVRHISTSYGGNETDYHALLSFKSMITHDPNKVLTWKAAQMSDCITDAFARLRRLVVSSCSKPQLPLLRHLFLSINKFSEVIPTNLSGCSNLEDLWLARNKVVGSIPKEMSLLSKLARFVIQDNKLTGGIPPFLGNITSM</sequence>
<protein>
    <submittedName>
        <fullName evidence="1">Leucine-rich repeat protein</fullName>
    </submittedName>
</protein>
<reference evidence="1" key="1">
    <citation type="journal article" date="2022" name="Int. J. Mol. Sci.">
        <title>Draft Genome of Tanacetum Coccineum: Genomic Comparison of Closely Related Tanacetum-Family Plants.</title>
        <authorList>
            <person name="Yamashiro T."/>
            <person name="Shiraishi A."/>
            <person name="Nakayama K."/>
            <person name="Satake H."/>
        </authorList>
    </citation>
    <scope>NUCLEOTIDE SEQUENCE</scope>
</reference>